<evidence type="ECO:0000313" key="1">
    <source>
        <dbReference type="EMBL" id="KAG1788084.1"/>
    </source>
</evidence>
<accession>A0A9P7DD81</accession>
<dbReference type="GeneID" id="64599057"/>
<dbReference type="InterPro" id="IPR040521">
    <property type="entry name" value="KDZ"/>
</dbReference>
<name>A0A9P7DD81_9AGAM</name>
<evidence type="ECO:0000313" key="2">
    <source>
        <dbReference type="Proteomes" id="UP000719766"/>
    </source>
</evidence>
<dbReference type="Pfam" id="PF18758">
    <property type="entry name" value="KDZ"/>
    <property type="match status" value="1"/>
</dbReference>
<dbReference type="Proteomes" id="UP000719766">
    <property type="component" value="Unassembled WGS sequence"/>
</dbReference>
<dbReference type="RefSeq" id="XP_041155361.1">
    <property type="nucleotide sequence ID" value="XM_041305293.1"/>
</dbReference>
<gene>
    <name evidence="1" type="ORF">HD556DRAFT_1434130</name>
</gene>
<protein>
    <submittedName>
        <fullName evidence="1">Uncharacterized protein</fullName>
    </submittedName>
</protein>
<comment type="caution">
    <text evidence="1">The sequence shown here is derived from an EMBL/GenBank/DDBJ whole genome shotgun (WGS) entry which is preliminary data.</text>
</comment>
<dbReference type="AlphaFoldDB" id="A0A9P7DD81"/>
<sequence>MSGEYAFQHYWSKTTEKVISSKDCTITSALVHQGILPCFPILLIVGITIEALEIYCVAHLRCPHLSIQVFVKTMCDFHGFSIAFLQQSFNNKDDTLGASSEVPTSQLLTSSCYLSCNFVDKFSQDLNTPADDSCKGRWSNMDDIKTKRSWGIYNRTGIFVAIYCHGFCLLIVDMVQSGELAKYPLVVVAKLLDMFGSNLGGRPLAHSLHHTCLVGAFHGHAHRCLCQLISLTMYIKVCARNDN</sequence>
<proteinExistence type="predicted"/>
<dbReference type="OrthoDB" id="2665372at2759"/>
<reference evidence="1" key="1">
    <citation type="journal article" date="2020" name="New Phytol.">
        <title>Comparative genomics reveals dynamic genome evolution in host specialist ectomycorrhizal fungi.</title>
        <authorList>
            <person name="Lofgren L.A."/>
            <person name="Nguyen N.H."/>
            <person name="Vilgalys R."/>
            <person name="Ruytinx J."/>
            <person name="Liao H.L."/>
            <person name="Branco S."/>
            <person name="Kuo A."/>
            <person name="LaButti K."/>
            <person name="Lipzen A."/>
            <person name="Andreopoulos W."/>
            <person name="Pangilinan J."/>
            <person name="Riley R."/>
            <person name="Hundley H."/>
            <person name="Na H."/>
            <person name="Barry K."/>
            <person name="Grigoriev I.V."/>
            <person name="Stajich J.E."/>
            <person name="Kennedy P.G."/>
        </authorList>
    </citation>
    <scope>NUCLEOTIDE SEQUENCE</scope>
    <source>
        <strain evidence="1">S12</strain>
    </source>
</reference>
<keyword evidence="2" id="KW-1185">Reference proteome</keyword>
<dbReference type="EMBL" id="JABBWE010000071">
    <property type="protein sequence ID" value="KAG1788084.1"/>
    <property type="molecule type" value="Genomic_DNA"/>
</dbReference>
<organism evidence="1 2">
    <name type="scientific">Suillus plorans</name>
    <dbReference type="NCBI Taxonomy" id="116603"/>
    <lineage>
        <taxon>Eukaryota</taxon>
        <taxon>Fungi</taxon>
        <taxon>Dikarya</taxon>
        <taxon>Basidiomycota</taxon>
        <taxon>Agaricomycotina</taxon>
        <taxon>Agaricomycetes</taxon>
        <taxon>Agaricomycetidae</taxon>
        <taxon>Boletales</taxon>
        <taxon>Suillineae</taxon>
        <taxon>Suillaceae</taxon>
        <taxon>Suillus</taxon>
    </lineage>
</organism>